<reference evidence="2" key="1">
    <citation type="journal article" date="2019" name="Int. J. Syst. Evol. Microbiol.">
        <title>The Global Catalogue of Microorganisms (GCM) 10K type strain sequencing project: providing services to taxonomists for standard genome sequencing and annotation.</title>
        <authorList>
            <consortium name="The Broad Institute Genomics Platform"/>
            <consortium name="The Broad Institute Genome Sequencing Center for Infectious Disease"/>
            <person name="Wu L."/>
            <person name="Ma J."/>
        </authorList>
    </citation>
    <scope>NUCLEOTIDE SEQUENCE [LARGE SCALE GENOMIC DNA]</scope>
    <source>
        <strain evidence="2">JCM 13249</strain>
    </source>
</reference>
<sequence length="47" mass="5332">MFYAGNDWLLHFQEGRLPGCDPYGLGVVFDRHQPVRLEDLSGAEPID</sequence>
<gene>
    <name evidence="1" type="ORF">GCM10009681_27790</name>
</gene>
<name>A0ABP4WHS6_9ACTN</name>
<accession>A0ABP4WHS6</accession>
<protein>
    <submittedName>
        <fullName evidence="1">Uncharacterized protein</fullName>
    </submittedName>
</protein>
<dbReference type="EMBL" id="BAAALS010000012">
    <property type="protein sequence ID" value="GAA1755077.1"/>
    <property type="molecule type" value="Genomic_DNA"/>
</dbReference>
<evidence type="ECO:0000313" key="2">
    <source>
        <dbReference type="Proteomes" id="UP001500655"/>
    </source>
</evidence>
<evidence type="ECO:0000313" key="1">
    <source>
        <dbReference type="EMBL" id="GAA1755077.1"/>
    </source>
</evidence>
<organism evidence="1 2">
    <name type="scientific">Luedemannella helvata</name>
    <dbReference type="NCBI Taxonomy" id="349315"/>
    <lineage>
        <taxon>Bacteria</taxon>
        <taxon>Bacillati</taxon>
        <taxon>Actinomycetota</taxon>
        <taxon>Actinomycetes</taxon>
        <taxon>Micromonosporales</taxon>
        <taxon>Micromonosporaceae</taxon>
        <taxon>Luedemannella</taxon>
    </lineage>
</organism>
<dbReference type="Proteomes" id="UP001500655">
    <property type="component" value="Unassembled WGS sequence"/>
</dbReference>
<keyword evidence="2" id="KW-1185">Reference proteome</keyword>
<proteinExistence type="predicted"/>
<comment type="caution">
    <text evidence="1">The sequence shown here is derived from an EMBL/GenBank/DDBJ whole genome shotgun (WGS) entry which is preliminary data.</text>
</comment>